<dbReference type="PANTHER" id="PTHR33751">
    <property type="entry name" value="CBB3-TYPE CYTOCHROME C OXIDASE SUBUNIT FIXP"/>
    <property type="match status" value="1"/>
</dbReference>
<evidence type="ECO:0000256" key="12">
    <source>
        <dbReference type="ARBA" id="ARBA00022781"/>
    </source>
</evidence>
<comment type="subcellular location">
    <subcellularLocation>
        <location evidence="1 19">Cell inner membrane</location>
    </subcellularLocation>
</comment>
<keyword evidence="23" id="KW-1185">Reference proteome</keyword>
<keyword evidence="5 19" id="KW-1003">Cell membrane</keyword>
<organism evidence="22 23">
    <name type="scientific">Venatoribacter cucullus</name>
    <dbReference type="NCBI Taxonomy" id="2661630"/>
    <lineage>
        <taxon>Bacteria</taxon>
        <taxon>Pseudomonadati</taxon>
        <taxon>Pseudomonadota</taxon>
        <taxon>Gammaproteobacteria</taxon>
        <taxon>Oceanospirillales</taxon>
        <taxon>Oceanospirillaceae</taxon>
        <taxon>Venatoribacter</taxon>
    </lineage>
</organism>
<keyword evidence="6 19" id="KW-0997">Cell inner membrane</keyword>
<evidence type="ECO:0000256" key="6">
    <source>
        <dbReference type="ARBA" id="ARBA00022519"/>
    </source>
</evidence>
<evidence type="ECO:0000256" key="8">
    <source>
        <dbReference type="ARBA" id="ARBA00022660"/>
    </source>
</evidence>
<keyword evidence="17 19" id="KW-0406">Ion transport</keyword>
<name>A0A9E8FLL6_9GAMM</name>
<keyword evidence="15 19" id="KW-0560">Oxidoreductase</keyword>
<dbReference type="InterPro" id="IPR038414">
    <property type="entry name" value="CcoP_N_sf"/>
</dbReference>
<protein>
    <recommendedName>
        <fullName evidence="19">Cbb3-type cytochrome c oxidase subunit</fullName>
    </recommendedName>
</protein>
<dbReference type="Proteomes" id="UP000596074">
    <property type="component" value="Chromosome"/>
</dbReference>
<feature type="binding site" description="covalent" evidence="21">
    <location>
        <position position="150"/>
    </location>
    <ligand>
        <name>heme c</name>
        <dbReference type="ChEBI" id="CHEBI:61717"/>
        <label>1</label>
    </ligand>
</feature>
<feature type="binding site" description="covalent" evidence="21">
    <location>
        <position position="236"/>
    </location>
    <ligand>
        <name>heme c</name>
        <dbReference type="ChEBI" id="CHEBI:61717"/>
        <label>2</label>
    </ligand>
</feature>
<dbReference type="InterPro" id="IPR032858">
    <property type="entry name" value="CcoP_N"/>
</dbReference>
<keyword evidence="14" id="KW-1133">Transmembrane helix</keyword>
<keyword evidence="13 19" id="KW-0249">Electron transport</keyword>
<dbReference type="PANTHER" id="PTHR33751:SF1">
    <property type="entry name" value="CBB3-TYPE CYTOCHROME C OXIDASE SUBUNIT FIXP"/>
    <property type="match status" value="1"/>
</dbReference>
<dbReference type="GO" id="GO:0005886">
    <property type="term" value="C:plasma membrane"/>
    <property type="evidence" value="ECO:0007669"/>
    <property type="project" value="UniProtKB-SubCell"/>
</dbReference>
<evidence type="ECO:0000256" key="4">
    <source>
        <dbReference type="ARBA" id="ARBA00022448"/>
    </source>
</evidence>
<evidence type="ECO:0000256" key="1">
    <source>
        <dbReference type="ARBA" id="ARBA00004533"/>
    </source>
</evidence>
<comment type="pathway">
    <text evidence="2 19">Energy metabolism; oxidative phosphorylation.</text>
</comment>
<dbReference type="EMBL" id="CP046056">
    <property type="protein sequence ID" value="QQD24346.1"/>
    <property type="molecule type" value="Genomic_DNA"/>
</dbReference>
<feature type="binding site" description="covalent" evidence="21">
    <location>
        <position position="233"/>
    </location>
    <ligand>
        <name>heme c</name>
        <dbReference type="ChEBI" id="CHEBI:61717"/>
        <label>2</label>
    </ligand>
</feature>
<feature type="binding site" description="covalent" evidence="21">
    <location>
        <position position="147"/>
    </location>
    <ligand>
        <name>heme c</name>
        <dbReference type="ChEBI" id="CHEBI:61717"/>
        <label>1</label>
    </ligand>
</feature>
<evidence type="ECO:0000256" key="10">
    <source>
        <dbReference type="ARBA" id="ARBA00022723"/>
    </source>
</evidence>
<keyword evidence="12 19" id="KW-0375">Hydrogen ion transport</keyword>
<keyword evidence="10 19" id="KW-0479">Metal-binding</keyword>
<feature type="binding site" description="axial binding residue" evidence="20">
    <location>
        <position position="237"/>
    </location>
    <ligand>
        <name>heme c</name>
        <dbReference type="ChEBI" id="CHEBI:61717"/>
        <label>2</label>
    </ligand>
    <ligandPart>
        <name>Fe</name>
        <dbReference type="ChEBI" id="CHEBI:18248"/>
    </ligandPart>
</feature>
<evidence type="ECO:0000256" key="19">
    <source>
        <dbReference type="PIRNR" id="PIRNR000006"/>
    </source>
</evidence>
<comment type="subunit">
    <text evidence="19">Component of the cbb3-type cytochrome c oxidase.</text>
</comment>
<comment type="function">
    <text evidence="19">C-type cytochrome. Part of the cbb3-type cytochrome c oxidase complex.</text>
</comment>
<dbReference type="Pfam" id="PF14715">
    <property type="entry name" value="FixP_N"/>
    <property type="match status" value="1"/>
</dbReference>
<reference evidence="22 23" key="1">
    <citation type="submission" date="2019-11" db="EMBL/GenBank/DDBJ databases">
        <title>Venatorbacter sp. nov. a predator of Campylobacter and other Gram-negative bacteria.</title>
        <authorList>
            <person name="Saeedi A."/>
            <person name="Cummings N.J."/>
            <person name="Connerton I.F."/>
            <person name="Connerton P.L."/>
        </authorList>
    </citation>
    <scope>NUCLEOTIDE SEQUENCE [LARGE SCALE GENOMIC DNA]</scope>
    <source>
        <strain evidence="22">XL5</strain>
    </source>
</reference>
<dbReference type="Gene3D" id="6.10.280.130">
    <property type="match status" value="1"/>
</dbReference>
<evidence type="ECO:0000313" key="23">
    <source>
        <dbReference type="Proteomes" id="UP000596074"/>
    </source>
</evidence>
<evidence type="ECO:0000313" key="22">
    <source>
        <dbReference type="EMBL" id="QQD24346.1"/>
    </source>
</evidence>
<keyword evidence="7 19" id="KW-0349">Heme</keyword>
<accession>A0A9E8FLL6</accession>
<dbReference type="Pfam" id="PF13442">
    <property type="entry name" value="Cytochrome_CBB3"/>
    <property type="match status" value="2"/>
</dbReference>
<feature type="binding site" description="axial binding residue" evidence="20">
    <location>
        <position position="190"/>
    </location>
    <ligand>
        <name>heme c</name>
        <dbReference type="ChEBI" id="CHEBI:61717"/>
        <label>2</label>
    </ligand>
    <ligandPart>
        <name>Fe</name>
        <dbReference type="ChEBI" id="CHEBI:18248"/>
    </ligandPart>
</feature>
<dbReference type="InterPro" id="IPR050597">
    <property type="entry name" value="Cytochrome_c_Oxidase_Subunit"/>
</dbReference>
<dbReference type="GO" id="GO:1902600">
    <property type="term" value="P:proton transmembrane transport"/>
    <property type="evidence" value="ECO:0007669"/>
    <property type="project" value="UniProtKB-KW"/>
</dbReference>
<dbReference type="GO" id="GO:0046872">
    <property type="term" value="F:metal ion binding"/>
    <property type="evidence" value="ECO:0007669"/>
    <property type="project" value="UniProtKB-KW"/>
</dbReference>
<keyword evidence="11" id="KW-0677">Repeat</keyword>
<evidence type="ECO:0000256" key="5">
    <source>
        <dbReference type="ARBA" id="ARBA00022475"/>
    </source>
</evidence>
<dbReference type="PROSITE" id="PS51007">
    <property type="entry name" value="CYTC"/>
    <property type="match status" value="2"/>
</dbReference>
<evidence type="ECO:0000256" key="17">
    <source>
        <dbReference type="ARBA" id="ARBA00023065"/>
    </source>
</evidence>
<feature type="binding site" description="axial binding residue" evidence="20">
    <location>
        <position position="278"/>
    </location>
    <ligand>
        <name>heme c</name>
        <dbReference type="ChEBI" id="CHEBI:61717"/>
        <label>1</label>
    </ligand>
    <ligandPart>
        <name>Fe</name>
        <dbReference type="ChEBI" id="CHEBI:18248"/>
    </ligandPart>
</feature>
<dbReference type="SUPFAM" id="SSF46626">
    <property type="entry name" value="Cytochrome c"/>
    <property type="match status" value="2"/>
</dbReference>
<comment type="cofactor">
    <cofactor evidence="19 21">
        <name>heme c</name>
        <dbReference type="ChEBI" id="CHEBI:61717"/>
    </cofactor>
    <text evidence="19 21">Binds 2 heme C groups per subunit.</text>
</comment>
<dbReference type="Gene3D" id="1.10.760.10">
    <property type="entry name" value="Cytochrome c-like domain"/>
    <property type="match status" value="2"/>
</dbReference>
<dbReference type="InterPro" id="IPR004678">
    <property type="entry name" value="Cyt_c_oxidase_cbb3_su3"/>
</dbReference>
<dbReference type="InterPro" id="IPR036909">
    <property type="entry name" value="Cyt_c-like_dom_sf"/>
</dbReference>
<dbReference type="GO" id="GO:0009055">
    <property type="term" value="F:electron transfer activity"/>
    <property type="evidence" value="ECO:0007669"/>
    <property type="project" value="InterPro"/>
</dbReference>
<evidence type="ECO:0000256" key="16">
    <source>
        <dbReference type="ARBA" id="ARBA00023004"/>
    </source>
</evidence>
<evidence type="ECO:0000256" key="3">
    <source>
        <dbReference type="ARBA" id="ARBA00006113"/>
    </source>
</evidence>
<evidence type="ECO:0000256" key="9">
    <source>
        <dbReference type="ARBA" id="ARBA00022692"/>
    </source>
</evidence>
<keyword evidence="18 19" id="KW-0472">Membrane</keyword>
<evidence type="ECO:0000256" key="11">
    <source>
        <dbReference type="ARBA" id="ARBA00022737"/>
    </source>
</evidence>
<evidence type="ECO:0000256" key="18">
    <source>
        <dbReference type="ARBA" id="ARBA00023136"/>
    </source>
</evidence>
<dbReference type="PIRSF" id="PIRSF000006">
    <property type="entry name" value="Cbb3-Cox_fixP"/>
    <property type="match status" value="1"/>
</dbReference>
<dbReference type="RefSeq" id="WP_228344391.1">
    <property type="nucleotide sequence ID" value="NZ_CP045550.1"/>
</dbReference>
<proteinExistence type="inferred from homology"/>
<dbReference type="InterPro" id="IPR009056">
    <property type="entry name" value="Cyt_c-like_dom"/>
</dbReference>
<feature type="binding site" description="axial binding residue" evidence="20">
    <location>
        <position position="151"/>
    </location>
    <ligand>
        <name>heme c</name>
        <dbReference type="ChEBI" id="CHEBI:61717"/>
        <label>1</label>
    </ligand>
    <ligandPart>
        <name>Fe</name>
        <dbReference type="ChEBI" id="CHEBI:18248"/>
    </ligandPart>
</feature>
<evidence type="ECO:0000256" key="2">
    <source>
        <dbReference type="ARBA" id="ARBA00004673"/>
    </source>
</evidence>
<evidence type="ECO:0000256" key="15">
    <source>
        <dbReference type="ARBA" id="ARBA00023002"/>
    </source>
</evidence>
<keyword evidence="4 19" id="KW-0813">Transport</keyword>
<dbReference type="NCBIfam" id="TIGR00782">
    <property type="entry name" value="ccoP"/>
    <property type="match status" value="1"/>
</dbReference>
<keyword evidence="8 19" id="KW-0679">Respiratory chain</keyword>
<evidence type="ECO:0000256" key="20">
    <source>
        <dbReference type="PIRSR" id="PIRSR000006-1"/>
    </source>
</evidence>
<keyword evidence="16 19" id="KW-0408">Iron</keyword>
<evidence type="ECO:0000256" key="13">
    <source>
        <dbReference type="ARBA" id="ARBA00022982"/>
    </source>
</evidence>
<dbReference type="GO" id="GO:0020037">
    <property type="term" value="F:heme binding"/>
    <property type="evidence" value="ECO:0007669"/>
    <property type="project" value="InterPro"/>
</dbReference>
<dbReference type="KEGG" id="vcw:GJQ55_07600"/>
<comment type="similarity">
    <text evidence="3 19">Belongs to the CcoP / FixP family.</text>
</comment>
<keyword evidence="9" id="KW-0812">Transmembrane</keyword>
<dbReference type="AlphaFoldDB" id="A0A9E8FLL6"/>
<evidence type="ECO:0000256" key="21">
    <source>
        <dbReference type="PIRSR" id="PIRSR000006-2"/>
    </source>
</evidence>
<sequence>MLSTFWQVWVTVIVLGSIIGCGLLIQYTSRGQRKQETDQTTGHDYDGIQELDNPLPRWWVLMFWGTIVFAVAYLGVYGLGNFKGILTVEVDGEQVSWSSENQWKAEVQAFDKDIAPLYAEYSAVPVEQLIANEDALQSGQRLFKSNCSVCHGTNAKGALGFPNLTDEDWLYGGSPEAIKHTLTYGRKGIMPAWAASLGEQGTLDMVQYVRSLSGLSHDEAAAKNAVPQYQAFCLACHGADGKGNQMLGAPNLTDDVWLYGGSSKQIEFTLRHGRNGNMPAHLEILGNNAEAKIHLLATYVYSLSNEAPAQQ</sequence>
<gene>
    <name evidence="22" type="primary">ccoP</name>
    <name evidence="22" type="ORF">GJQ55_07600</name>
</gene>
<evidence type="ECO:0000256" key="14">
    <source>
        <dbReference type="ARBA" id="ARBA00022989"/>
    </source>
</evidence>
<dbReference type="GO" id="GO:0016491">
    <property type="term" value="F:oxidoreductase activity"/>
    <property type="evidence" value="ECO:0007669"/>
    <property type="project" value="UniProtKB-KW"/>
</dbReference>
<evidence type="ECO:0000256" key="7">
    <source>
        <dbReference type="ARBA" id="ARBA00022617"/>
    </source>
</evidence>